<keyword evidence="3" id="KW-0804">Transcription</keyword>
<dbReference type="InterPro" id="IPR018060">
    <property type="entry name" value="HTH_AraC"/>
</dbReference>
<dbReference type="PROSITE" id="PS01124">
    <property type="entry name" value="HTH_ARAC_FAMILY_2"/>
    <property type="match status" value="1"/>
</dbReference>
<dbReference type="SMART" id="SM00342">
    <property type="entry name" value="HTH_ARAC"/>
    <property type="match status" value="1"/>
</dbReference>
<dbReference type="Pfam" id="PF02311">
    <property type="entry name" value="AraC_binding"/>
    <property type="match status" value="1"/>
</dbReference>
<dbReference type="GO" id="GO:0043565">
    <property type="term" value="F:sequence-specific DNA binding"/>
    <property type="evidence" value="ECO:0007669"/>
    <property type="project" value="InterPro"/>
</dbReference>
<dbReference type="CDD" id="cd06986">
    <property type="entry name" value="cupin_MmsR-like_N"/>
    <property type="match status" value="1"/>
</dbReference>
<keyword evidence="2" id="KW-0238">DNA-binding</keyword>
<dbReference type="PANTHER" id="PTHR46796:SF6">
    <property type="entry name" value="ARAC SUBFAMILY"/>
    <property type="match status" value="1"/>
</dbReference>
<evidence type="ECO:0000313" key="6">
    <source>
        <dbReference type="Proteomes" id="UP000431913"/>
    </source>
</evidence>
<evidence type="ECO:0000256" key="3">
    <source>
        <dbReference type="ARBA" id="ARBA00023163"/>
    </source>
</evidence>
<dbReference type="AlphaFoldDB" id="A0A6I2TZ49"/>
<evidence type="ECO:0000313" key="5">
    <source>
        <dbReference type="EMBL" id="MST90582.1"/>
    </source>
</evidence>
<dbReference type="SUPFAM" id="SSF46689">
    <property type="entry name" value="Homeodomain-like"/>
    <property type="match status" value="2"/>
</dbReference>
<feature type="domain" description="HTH araC/xylS-type" evidence="4">
    <location>
        <begin position="215"/>
        <end position="313"/>
    </location>
</feature>
<dbReference type="Proteomes" id="UP000431913">
    <property type="component" value="Unassembled WGS sequence"/>
</dbReference>
<dbReference type="InterPro" id="IPR003313">
    <property type="entry name" value="AraC-bd"/>
</dbReference>
<protein>
    <submittedName>
        <fullName evidence="5">AraC family transcriptional regulator</fullName>
    </submittedName>
</protein>
<dbReference type="InterPro" id="IPR050204">
    <property type="entry name" value="AraC_XylS_family_regulators"/>
</dbReference>
<gene>
    <name evidence="5" type="ORF">FYJ76_01295</name>
</gene>
<organism evidence="5 6">
    <name type="scientific">Ruthenibacterium lactatiformans</name>
    <dbReference type="NCBI Taxonomy" id="1550024"/>
    <lineage>
        <taxon>Bacteria</taxon>
        <taxon>Bacillati</taxon>
        <taxon>Bacillota</taxon>
        <taxon>Clostridia</taxon>
        <taxon>Eubacteriales</taxon>
        <taxon>Oscillospiraceae</taxon>
        <taxon>Ruthenibacterium</taxon>
    </lineage>
</organism>
<accession>A0A6I2TZ49</accession>
<reference evidence="5 6" key="1">
    <citation type="submission" date="2019-08" db="EMBL/GenBank/DDBJ databases">
        <title>In-depth cultivation of the pig gut microbiome towards novel bacterial diversity and tailored functional studies.</title>
        <authorList>
            <person name="Wylensek D."/>
            <person name="Hitch T.C.A."/>
            <person name="Clavel T."/>
        </authorList>
    </citation>
    <scope>NUCLEOTIDE SEQUENCE [LARGE SCALE GENOMIC DNA]</scope>
    <source>
        <strain evidence="5 6">WCA3-601-WT-6J</strain>
    </source>
</reference>
<dbReference type="GO" id="GO:0003700">
    <property type="term" value="F:DNA-binding transcription factor activity"/>
    <property type="evidence" value="ECO:0007669"/>
    <property type="project" value="InterPro"/>
</dbReference>
<dbReference type="SUPFAM" id="SSF51215">
    <property type="entry name" value="Regulatory protein AraC"/>
    <property type="match status" value="1"/>
</dbReference>
<comment type="caution">
    <text evidence="5">The sequence shown here is derived from an EMBL/GenBank/DDBJ whole genome shotgun (WGS) entry which is preliminary data.</text>
</comment>
<dbReference type="InterPro" id="IPR009057">
    <property type="entry name" value="Homeodomain-like_sf"/>
</dbReference>
<dbReference type="PANTHER" id="PTHR46796">
    <property type="entry name" value="HTH-TYPE TRANSCRIPTIONAL ACTIVATOR RHAS-RELATED"/>
    <property type="match status" value="1"/>
</dbReference>
<proteinExistence type="predicted"/>
<dbReference type="Pfam" id="PF12833">
    <property type="entry name" value="HTH_18"/>
    <property type="match status" value="1"/>
</dbReference>
<keyword evidence="1" id="KW-0805">Transcription regulation</keyword>
<evidence type="ECO:0000256" key="1">
    <source>
        <dbReference type="ARBA" id="ARBA00023015"/>
    </source>
</evidence>
<name>A0A6I2TZ49_9FIRM</name>
<dbReference type="Gene3D" id="1.10.10.60">
    <property type="entry name" value="Homeodomain-like"/>
    <property type="match status" value="2"/>
</dbReference>
<sequence>MQSPKTLRRKTVLPAPINVIFIIVPPPCTQSSKKIRERVLQTALHFWHNVTDGRAAGEMKDTLLDNLHMADINPRICGVEACAPGHSFGPAVREYFLLHYVVRGKGIFRRGKREYTLQAGEIFVIRPGEVTYYEADMRDPWEYMWAGFDCAPPFAALLEQDVLRLPGALQNFSRIAGCGDMPAKEWRICAQLYELFAELDAARGPAQGHGGNYVGQAVNYIKSNYSQPMRVQDIAAGLGLNRSYFCRLFRQQTGLSPQEYIVSCRLAKAAQFMTEHGMSQEEAARQAGYPDVFSFSRMFRRKYGMPPGRYAARARQKQGG</sequence>
<evidence type="ECO:0000256" key="2">
    <source>
        <dbReference type="ARBA" id="ARBA00023125"/>
    </source>
</evidence>
<dbReference type="InterPro" id="IPR037923">
    <property type="entry name" value="HTH-like"/>
</dbReference>
<evidence type="ECO:0000259" key="4">
    <source>
        <dbReference type="PROSITE" id="PS01124"/>
    </source>
</evidence>
<dbReference type="Gene3D" id="2.60.120.280">
    <property type="entry name" value="Regulatory protein AraC"/>
    <property type="match status" value="1"/>
</dbReference>
<dbReference type="EMBL" id="VUNJ01000001">
    <property type="protein sequence ID" value="MST90582.1"/>
    <property type="molecule type" value="Genomic_DNA"/>
</dbReference>